<evidence type="ECO:0000256" key="13">
    <source>
        <dbReference type="SAM" id="SignalP"/>
    </source>
</evidence>
<evidence type="ECO:0000256" key="11">
    <source>
        <dbReference type="ARBA" id="ARBA00023136"/>
    </source>
</evidence>
<evidence type="ECO:0000313" key="20">
    <source>
        <dbReference type="Proteomes" id="UP000283616"/>
    </source>
</evidence>
<sequence length="294" mass="32820">MKSFIGAVIFICVALSANAQLLWKVSGNGLSSPSYIMGTHHLAPLSVKDGITGLQKAMDETQQVYGELKMSDIQSPATIQKMQKMMMIESDTTLTTLLSPEDYETANKFCKENLMMDLNMAPKIKPAFLLNNIAVVAYIKHIGNYNPQEQLDTYFQTQATQKGKKVDGLETPDFQFNLLYNGISLQRQAQLLMCTLNNIDKEVESLKRLTDAYMKQDLETMLKINEERKGNQCDALPTEEDALIYDRNKTWAQKLPAIMKAAPTFVAVGALHLPGNKGLLSLLKKQGYTVEAVK</sequence>
<evidence type="ECO:0000256" key="4">
    <source>
        <dbReference type="ARBA" id="ARBA00022670"/>
    </source>
</evidence>
<dbReference type="GO" id="GO:0030178">
    <property type="term" value="P:negative regulation of Wnt signaling pathway"/>
    <property type="evidence" value="ECO:0007669"/>
    <property type="project" value="InterPro"/>
</dbReference>
<accession>A0A0P0FDF0</accession>
<evidence type="ECO:0000313" key="19">
    <source>
        <dbReference type="Proteomes" id="UP000095576"/>
    </source>
</evidence>
<evidence type="ECO:0000313" key="22">
    <source>
        <dbReference type="Proteomes" id="UP001156218"/>
    </source>
</evidence>
<dbReference type="EMBL" id="CZAP01000009">
    <property type="protein sequence ID" value="CUP64818.1"/>
    <property type="molecule type" value="Genomic_DNA"/>
</dbReference>
<evidence type="ECO:0000256" key="9">
    <source>
        <dbReference type="ARBA" id="ARBA00022989"/>
    </source>
</evidence>
<keyword evidence="12" id="KW-0325">Glycoprotein</keyword>
<dbReference type="Pfam" id="PF01963">
    <property type="entry name" value="TraB_PrgY_gumN"/>
    <property type="match status" value="1"/>
</dbReference>
<evidence type="ECO:0000313" key="14">
    <source>
        <dbReference type="EMBL" id="CUP64818.1"/>
    </source>
</evidence>
<keyword evidence="11" id="KW-0472">Membrane</keyword>
<dbReference type="Proteomes" id="UP001217776">
    <property type="component" value="Unassembled WGS sequence"/>
</dbReference>
<evidence type="ECO:0000256" key="1">
    <source>
        <dbReference type="ARBA" id="ARBA00001936"/>
    </source>
</evidence>
<dbReference type="Proteomes" id="UP000436858">
    <property type="component" value="Unassembled WGS sequence"/>
</dbReference>
<keyword evidence="4" id="KW-0645">Protease</keyword>
<evidence type="ECO:0000313" key="18">
    <source>
        <dbReference type="EMBL" id="UYU65501.1"/>
    </source>
</evidence>
<keyword evidence="10" id="KW-0482">Metalloprotease</keyword>
<gene>
    <name evidence="17" type="ORF">DW011_06865</name>
    <name evidence="14" type="ORF">ERS852511_02777</name>
    <name evidence="15" type="ORF">GAN91_18335</name>
    <name evidence="18" type="ORF">KQP68_18240</name>
    <name evidence="16" type="ORF">PO127_09080</name>
</gene>
<evidence type="ECO:0000256" key="5">
    <source>
        <dbReference type="ARBA" id="ARBA00022692"/>
    </source>
</evidence>
<proteinExistence type="predicted"/>
<evidence type="ECO:0000313" key="17">
    <source>
        <dbReference type="EMBL" id="RHL61695.1"/>
    </source>
</evidence>
<dbReference type="Proteomes" id="UP000283616">
    <property type="component" value="Unassembled WGS sequence"/>
</dbReference>
<feature type="chain" id="PRO_5002964746" evidence="13">
    <location>
        <begin position="20"/>
        <end position="294"/>
    </location>
</feature>
<evidence type="ECO:0000313" key="16">
    <source>
        <dbReference type="EMBL" id="MDC2235898.1"/>
    </source>
</evidence>
<dbReference type="InterPro" id="IPR002816">
    <property type="entry name" value="TraB/PrgY/GumN_fam"/>
</dbReference>
<evidence type="ECO:0000256" key="2">
    <source>
        <dbReference type="ARBA" id="ARBA00001941"/>
    </source>
</evidence>
<evidence type="ECO:0000256" key="7">
    <source>
        <dbReference type="ARBA" id="ARBA00022729"/>
    </source>
</evidence>
<dbReference type="Proteomes" id="UP001156218">
    <property type="component" value="Chromosome"/>
</dbReference>
<dbReference type="GO" id="GO:0016020">
    <property type="term" value="C:membrane"/>
    <property type="evidence" value="ECO:0007669"/>
    <property type="project" value="UniProtKB-SubCell"/>
</dbReference>
<evidence type="ECO:0000256" key="6">
    <source>
        <dbReference type="ARBA" id="ARBA00022723"/>
    </source>
</evidence>
<evidence type="ECO:0000256" key="12">
    <source>
        <dbReference type="ARBA" id="ARBA00023180"/>
    </source>
</evidence>
<dbReference type="InterPro" id="IPR040230">
    <property type="entry name" value="TIKI1/2-like"/>
</dbReference>
<dbReference type="GO" id="GO:0004222">
    <property type="term" value="F:metalloendopeptidase activity"/>
    <property type="evidence" value="ECO:0007669"/>
    <property type="project" value="TreeGrafter"/>
</dbReference>
<comment type="cofactor">
    <cofactor evidence="2">
        <name>Co(2+)</name>
        <dbReference type="ChEBI" id="CHEBI:48828"/>
    </cofactor>
</comment>
<dbReference type="RefSeq" id="WP_008759986.1">
    <property type="nucleotide sequence ID" value="NZ_BAABXH010000002.1"/>
</dbReference>
<reference evidence="17 20" key="2">
    <citation type="submission" date="2018-08" db="EMBL/GenBank/DDBJ databases">
        <title>A genome reference for cultivated species of the human gut microbiota.</title>
        <authorList>
            <person name="Zou Y."/>
            <person name="Xue W."/>
            <person name="Luo G."/>
        </authorList>
    </citation>
    <scope>NUCLEOTIDE SEQUENCE [LARGE SCALE GENOMIC DNA]</scope>
    <source>
        <strain evidence="17 20">AF37-12</strain>
    </source>
</reference>
<dbReference type="EMBL" id="WCRY01000019">
    <property type="protein sequence ID" value="KAB4479382.1"/>
    <property type="molecule type" value="Genomic_DNA"/>
</dbReference>
<dbReference type="KEGG" id="btho:Btheta7330_03783"/>
<dbReference type="DNASU" id="1073732"/>
<evidence type="ECO:0000256" key="8">
    <source>
        <dbReference type="ARBA" id="ARBA00022801"/>
    </source>
</evidence>
<dbReference type="EMBL" id="QROV01000006">
    <property type="protein sequence ID" value="RHL61695.1"/>
    <property type="molecule type" value="Genomic_DNA"/>
</dbReference>
<reference evidence="16" key="5">
    <citation type="submission" date="2022-10" db="EMBL/GenBank/DDBJ databases">
        <title>Human gut microbiome strain richness.</title>
        <authorList>
            <person name="Chen-Liaw A."/>
        </authorList>
    </citation>
    <scope>NUCLEOTIDE SEQUENCE</scope>
    <source>
        <strain evidence="16">1001283st1_A3_1001283B150304_161114</strain>
    </source>
</reference>
<keyword evidence="5" id="KW-0812">Transmembrane</keyword>
<dbReference type="GO" id="GO:0046872">
    <property type="term" value="F:metal ion binding"/>
    <property type="evidence" value="ECO:0007669"/>
    <property type="project" value="UniProtKB-KW"/>
</dbReference>
<dbReference type="AlphaFoldDB" id="A0A0P0FDF0"/>
<dbReference type="OMA" id="GNVFMAV"/>
<dbReference type="PANTHER" id="PTHR31120">
    <property type="entry name" value="METALLOPROTEASE TIKI"/>
    <property type="match status" value="1"/>
</dbReference>
<evidence type="ECO:0000256" key="3">
    <source>
        <dbReference type="ARBA" id="ARBA00004479"/>
    </source>
</evidence>
<reference evidence="18 22" key="4">
    <citation type="submission" date="2021-06" db="EMBL/GenBank/DDBJ databases">
        <title>Interrogation of the integrated mobile genetic elements in gut-associated Bacteroides with a consensus prediction approach.</title>
        <authorList>
            <person name="Campbell D.E."/>
            <person name="Leigh J.R."/>
            <person name="Kim T."/>
            <person name="England W."/>
            <person name="Whitaker R.J."/>
            <person name="Degnan P.H."/>
        </authorList>
    </citation>
    <scope>NUCLEOTIDE SEQUENCE [LARGE SCALE GENOMIC DNA]</scope>
    <source>
        <strain evidence="18 22">WAL8669</strain>
    </source>
</reference>
<organism evidence="17 20">
    <name type="scientific">Bacteroides thetaiotaomicron</name>
    <dbReference type="NCBI Taxonomy" id="818"/>
    <lineage>
        <taxon>Bacteria</taxon>
        <taxon>Pseudomonadati</taxon>
        <taxon>Bacteroidota</taxon>
        <taxon>Bacteroidia</taxon>
        <taxon>Bacteroidales</taxon>
        <taxon>Bacteroidaceae</taxon>
        <taxon>Bacteroides</taxon>
    </lineage>
</organism>
<comment type="cofactor">
    <cofactor evidence="1">
        <name>Mn(2+)</name>
        <dbReference type="ChEBI" id="CHEBI:29035"/>
    </cofactor>
</comment>
<feature type="signal peptide" evidence="13">
    <location>
        <begin position="1"/>
        <end position="19"/>
    </location>
</feature>
<evidence type="ECO:0000313" key="21">
    <source>
        <dbReference type="Proteomes" id="UP000436858"/>
    </source>
</evidence>
<dbReference type="GO" id="GO:0006508">
    <property type="term" value="P:proteolysis"/>
    <property type="evidence" value="ECO:0007669"/>
    <property type="project" value="UniProtKB-KW"/>
</dbReference>
<comment type="subcellular location">
    <subcellularLocation>
        <location evidence="3">Membrane</location>
        <topology evidence="3">Single-pass type I membrane protein</topology>
    </subcellularLocation>
</comment>
<keyword evidence="6" id="KW-0479">Metal-binding</keyword>
<reference evidence="15 21" key="3">
    <citation type="journal article" date="2019" name="Nat. Med.">
        <title>A library of human gut bacterial isolates paired with longitudinal multiomics data enables mechanistic microbiome research.</title>
        <authorList>
            <person name="Poyet M."/>
            <person name="Groussin M."/>
            <person name="Gibbons S.M."/>
            <person name="Avila-Pacheco J."/>
            <person name="Jiang X."/>
            <person name="Kearney S.M."/>
            <person name="Perrotta A.R."/>
            <person name="Berdy B."/>
            <person name="Zhao S."/>
            <person name="Lieberman T.D."/>
            <person name="Swanson P.K."/>
            <person name="Smith M."/>
            <person name="Roesemann S."/>
            <person name="Alexander J.E."/>
            <person name="Rich S.A."/>
            <person name="Livny J."/>
            <person name="Vlamakis H."/>
            <person name="Clish C."/>
            <person name="Bullock K."/>
            <person name="Deik A."/>
            <person name="Scott J."/>
            <person name="Pierce K.A."/>
            <person name="Xavier R.J."/>
            <person name="Alm E.J."/>
        </authorList>
    </citation>
    <scope>NUCLEOTIDE SEQUENCE [LARGE SCALE GENOMIC DNA]</scope>
    <source>
        <strain evidence="15 21">BIOML-A162</strain>
    </source>
</reference>
<dbReference type="CDD" id="cd14789">
    <property type="entry name" value="Tiki"/>
    <property type="match status" value="1"/>
</dbReference>
<dbReference type="EMBL" id="JAQNVG010000012">
    <property type="protein sequence ID" value="MDC2235898.1"/>
    <property type="molecule type" value="Genomic_DNA"/>
</dbReference>
<name>A0A0P0FDF0_BACT4</name>
<dbReference type="PANTHER" id="PTHR31120:SF6">
    <property type="entry name" value="METALLOPROTEASE TIKI HOMOLOG"/>
    <property type="match status" value="1"/>
</dbReference>
<keyword evidence="7 13" id="KW-0732">Signal</keyword>
<accession>C6IKD1</accession>
<dbReference type="EMBL" id="CP083680">
    <property type="protein sequence ID" value="UYU65501.1"/>
    <property type="molecule type" value="Genomic_DNA"/>
</dbReference>
<dbReference type="GeneID" id="60925494"/>
<evidence type="ECO:0000256" key="10">
    <source>
        <dbReference type="ARBA" id="ARBA00023049"/>
    </source>
</evidence>
<keyword evidence="9" id="KW-1133">Transmembrane helix</keyword>
<dbReference type="Proteomes" id="UP000095576">
    <property type="component" value="Unassembled WGS sequence"/>
</dbReference>
<keyword evidence="8" id="KW-0378">Hydrolase</keyword>
<evidence type="ECO:0000313" key="15">
    <source>
        <dbReference type="EMBL" id="KAB4479382.1"/>
    </source>
</evidence>
<reference evidence="14 19" key="1">
    <citation type="submission" date="2015-09" db="EMBL/GenBank/DDBJ databases">
        <authorList>
            <consortium name="Pathogen Informatics"/>
        </authorList>
    </citation>
    <scope>NUCLEOTIDE SEQUENCE [LARGE SCALE GENOMIC DNA]</scope>
    <source>
        <strain evidence="14 19">2789STDY5834899</strain>
    </source>
</reference>
<dbReference type="PATRIC" id="fig|818.23.peg.3898"/>
<protein>
    <submittedName>
        <fullName evidence="14 17">GumN family protein</fullName>
    </submittedName>
</protein>